<dbReference type="EMBL" id="JAZGJQ010000005">
    <property type="protein sequence ID" value="MEE6147477.1"/>
    <property type="molecule type" value="Genomic_DNA"/>
</dbReference>
<accession>A0ABU7RA54</accession>
<dbReference type="SUPFAM" id="SSF50475">
    <property type="entry name" value="FMN-binding split barrel"/>
    <property type="match status" value="1"/>
</dbReference>
<dbReference type="RefSeq" id="WP_330958246.1">
    <property type="nucleotide sequence ID" value="NZ_JAZGJQ010000005.1"/>
</dbReference>
<keyword evidence="2" id="KW-0285">Flavoprotein</keyword>
<evidence type="ECO:0000259" key="4">
    <source>
        <dbReference type="SMART" id="SM00903"/>
    </source>
</evidence>
<evidence type="ECO:0000313" key="5">
    <source>
        <dbReference type="EMBL" id="MEE6147477.1"/>
    </source>
</evidence>
<protein>
    <submittedName>
        <fullName evidence="5">Flavin reductase family protein</fullName>
        <ecNumber evidence="5">1.5.1.-</ecNumber>
    </submittedName>
</protein>
<comment type="similarity">
    <text evidence="3">Belongs to the flavoredoxin family.</text>
</comment>
<feature type="domain" description="Flavin reductase like" evidence="4">
    <location>
        <begin position="12"/>
        <end position="154"/>
    </location>
</feature>
<name>A0ABU7RA54_9ACTN</name>
<dbReference type="InterPro" id="IPR052174">
    <property type="entry name" value="Flavoredoxin"/>
</dbReference>
<evidence type="ECO:0000313" key="6">
    <source>
        <dbReference type="Proteomes" id="UP001332931"/>
    </source>
</evidence>
<evidence type="ECO:0000256" key="1">
    <source>
        <dbReference type="ARBA" id="ARBA00001917"/>
    </source>
</evidence>
<dbReference type="EC" id="1.5.1.-" evidence="5"/>
<proteinExistence type="inferred from homology"/>
<dbReference type="InterPro" id="IPR002563">
    <property type="entry name" value="Flavin_Rdtase-like_dom"/>
</dbReference>
<evidence type="ECO:0000256" key="3">
    <source>
        <dbReference type="ARBA" id="ARBA00038054"/>
    </source>
</evidence>
<comment type="caution">
    <text evidence="5">The sequence shown here is derived from an EMBL/GenBank/DDBJ whole genome shotgun (WGS) entry which is preliminary data.</text>
</comment>
<dbReference type="PANTHER" id="PTHR43567">
    <property type="entry name" value="FLAVOREDOXIN-RELATED-RELATED"/>
    <property type="match status" value="1"/>
</dbReference>
<organism evidence="5 6">
    <name type="scientific">Olsenella absiana</name>
    <dbReference type="NCBI Taxonomy" id="3115222"/>
    <lineage>
        <taxon>Bacteria</taxon>
        <taxon>Bacillati</taxon>
        <taxon>Actinomycetota</taxon>
        <taxon>Coriobacteriia</taxon>
        <taxon>Coriobacteriales</taxon>
        <taxon>Atopobiaceae</taxon>
        <taxon>Olsenella</taxon>
    </lineage>
</organism>
<dbReference type="Proteomes" id="UP001332931">
    <property type="component" value="Unassembled WGS sequence"/>
</dbReference>
<dbReference type="Pfam" id="PF01613">
    <property type="entry name" value="Flavin_Reduct"/>
    <property type="match status" value="1"/>
</dbReference>
<reference evidence="5 6" key="1">
    <citation type="submission" date="2024-01" db="EMBL/GenBank/DDBJ databases">
        <title>Description of Olsenella sp. nov., isolated from pig feces.</title>
        <authorList>
            <person name="Chang Y.-H."/>
        </authorList>
    </citation>
    <scope>NUCLEOTIDE SEQUENCE [LARGE SCALE GENOMIC DNA]</scope>
    <source>
        <strain evidence="5 6">YH-ols2223</strain>
    </source>
</reference>
<gene>
    <name evidence="5" type="ORF">VXJ25_05650</name>
</gene>
<sequence length="190" mass="20574">MKKDLGVHPYLFPMPVLMIATYNEDGSVDVMNMAWGGVCATDMVSLNIGERHRTSANLKRTGAFTLSVADVDHLAAADFFGIASGNTMSDKFERSGLTATRSEKVDAPVVNEFPLTLECEVAEARQESYGFHVLGKIVGVLAEERVLDDSGKVDPARLGAFCFDTFQNGYYAIGEKVGEAWGSGKALMHN</sequence>
<dbReference type="InterPro" id="IPR012349">
    <property type="entry name" value="Split_barrel_FMN-bd"/>
</dbReference>
<comment type="cofactor">
    <cofactor evidence="1">
        <name>FMN</name>
        <dbReference type="ChEBI" id="CHEBI:58210"/>
    </cofactor>
</comment>
<dbReference type="GO" id="GO:0016491">
    <property type="term" value="F:oxidoreductase activity"/>
    <property type="evidence" value="ECO:0007669"/>
    <property type="project" value="UniProtKB-KW"/>
</dbReference>
<dbReference type="SMART" id="SM00903">
    <property type="entry name" value="Flavin_Reduct"/>
    <property type="match status" value="1"/>
</dbReference>
<dbReference type="PANTHER" id="PTHR43567:SF1">
    <property type="entry name" value="FLAVOREDOXIN"/>
    <property type="match status" value="1"/>
</dbReference>
<keyword evidence="5" id="KW-0560">Oxidoreductase</keyword>
<dbReference type="Gene3D" id="2.30.110.10">
    <property type="entry name" value="Electron Transport, Fmn-binding Protein, Chain A"/>
    <property type="match status" value="1"/>
</dbReference>
<keyword evidence="6" id="KW-1185">Reference proteome</keyword>
<evidence type="ECO:0000256" key="2">
    <source>
        <dbReference type="ARBA" id="ARBA00022630"/>
    </source>
</evidence>